<dbReference type="Proteomes" id="UP000887565">
    <property type="component" value="Unplaced"/>
</dbReference>
<reference evidence="2" key="1">
    <citation type="submission" date="2022-11" db="UniProtKB">
        <authorList>
            <consortium name="WormBaseParasite"/>
        </authorList>
    </citation>
    <scope>IDENTIFICATION</scope>
</reference>
<evidence type="ECO:0000313" key="2">
    <source>
        <dbReference type="WBParaSite" id="nRc.2.0.1.t10690-RA"/>
    </source>
</evidence>
<keyword evidence="1" id="KW-1185">Reference proteome</keyword>
<proteinExistence type="predicted"/>
<name>A0A915I944_ROMCU</name>
<evidence type="ECO:0000313" key="1">
    <source>
        <dbReference type="Proteomes" id="UP000887565"/>
    </source>
</evidence>
<organism evidence="1 2">
    <name type="scientific">Romanomermis culicivorax</name>
    <name type="common">Nematode worm</name>
    <dbReference type="NCBI Taxonomy" id="13658"/>
    <lineage>
        <taxon>Eukaryota</taxon>
        <taxon>Metazoa</taxon>
        <taxon>Ecdysozoa</taxon>
        <taxon>Nematoda</taxon>
        <taxon>Enoplea</taxon>
        <taxon>Dorylaimia</taxon>
        <taxon>Mermithida</taxon>
        <taxon>Mermithoidea</taxon>
        <taxon>Mermithidae</taxon>
        <taxon>Romanomermis</taxon>
    </lineage>
</organism>
<accession>A0A915I944</accession>
<sequence>MDIKPPPKEFRGGKCFYHGALGTVEWQLDNRNGLTYVAKFPPKKLGYAILTSTGLVDNPYGVAGCNDDSSSRWYLNGDGDFELNFNYNHEAYNLRLIICFYSDIPNSDRCELVKKSPVNAANNWINFSKTSIKRTFKPKDADSTNVAYNFPIINNDELFMEPWADNRSFDWLPETCNFSQPCGYGTRESKWIRLSGSMDTVYPTLSAVHMPDLPSIAFGSNIMEKATLYSDPLKCLKPNTGVLSLRLWLHGLTSFRMCVVDADKASVKRCGSKFSSFNSSFHSLDIEQPIPIGFFGNDDLNILQLNFEVVNGFIIVDDISYRGLECGQETSSTRRRDPKDIMTIHNVVESQSENVRKEIEAVLSRDLYLFGSYLIGDWSKYDLKKGISAFERSMEFLQNRRGVWQQHVASVSFRSSEIGYAIISSPRFAPLKDSRMILFFKVGRAVQDKKLWFCEYYTTSQSCRILSKTSSDNLNGDWLKIKVPLHQDTQQFQIVISQTTRSNDPQLDQNMIRSINILGC</sequence>
<protein>
    <submittedName>
        <fullName evidence="2">MAM domain-containing protein</fullName>
    </submittedName>
</protein>
<dbReference type="AlphaFoldDB" id="A0A915I944"/>
<dbReference type="WBParaSite" id="nRc.2.0.1.t10690-RA">
    <property type="protein sequence ID" value="nRc.2.0.1.t10690-RA"/>
    <property type="gene ID" value="nRc.2.0.1.g10690"/>
</dbReference>